<keyword evidence="1" id="KW-0812">Transmembrane</keyword>
<keyword evidence="3" id="KW-1185">Reference proteome</keyword>
<proteinExistence type="predicted"/>
<evidence type="ECO:0000313" key="3">
    <source>
        <dbReference type="Proteomes" id="UP000217676"/>
    </source>
</evidence>
<accession>A0A160P0A4</accession>
<reference evidence="2 3" key="1">
    <citation type="journal article" date="2016" name="Genome Announc.">
        <title>Complete Genome Sequence of Thiostrepton-Producing Streptomyces laurentii ATCC 31255.</title>
        <authorList>
            <person name="Doi K."/>
            <person name="Fujino Y."/>
            <person name="Nagayoshi Y."/>
            <person name="Ohshima T."/>
            <person name="Ogata S."/>
        </authorList>
    </citation>
    <scope>NUCLEOTIDE SEQUENCE [LARGE SCALE GENOMIC DNA]</scope>
    <source>
        <strain evidence="2 3">ATCC 31255</strain>
    </source>
</reference>
<dbReference type="Proteomes" id="UP000217676">
    <property type="component" value="Chromosome"/>
</dbReference>
<dbReference type="EMBL" id="AP017424">
    <property type="protein sequence ID" value="BAU84747.1"/>
    <property type="molecule type" value="Genomic_DNA"/>
</dbReference>
<keyword evidence="1" id="KW-0472">Membrane</keyword>
<protein>
    <submittedName>
        <fullName evidence="2">Uncharacterized protein</fullName>
    </submittedName>
</protein>
<sequence length="92" mass="9969">MTPVSESPNQFTYIYNLGINGLFTLAFSVPGVTRDSVVMVSMCELDGRTGAPFIGDATMTVHNVAPDDGQVHVRGEVNWDSALSVRVYFLVS</sequence>
<name>A0A160P0A4_STRLU</name>
<gene>
    <name evidence="2" type="ORF">SLA_3845</name>
</gene>
<evidence type="ECO:0000313" key="2">
    <source>
        <dbReference type="EMBL" id="BAU84747.1"/>
    </source>
</evidence>
<feature type="transmembrane region" description="Helical" evidence="1">
    <location>
        <begin position="12"/>
        <end position="32"/>
    </location>
</feature>
<keyword evidence="1" id="KW-1133">Transmembrane helix</keyword>
<evidence type="ECO:0000256" key="1">
    <source>
        <dbReference type="SAM" id="Phobius"/>
    </source>
</evidence>
<organism evidence="2 3">
    <name type="scientific">Streptomyces laurentii</name>
    <dbReference type="NCBI Taxonomy" id="39478"/>
    <lineage>
        <taxon>Bacteria</taxon>
        <taxon>Bacillati</taxon>
        <taxon>Actinomycetota</taxon>
        <taxon>Actinomycetes</taxon>
        <taxon>Kitasatosporales</taxon>
        <taxon>Streptomycetaceae</taxon>
        <taxon>Streptomyces</taxon>
    </lineage>
</organism>
<dbReference type="AlphaFoldDB" id="A0A160P0A4"/>
<dbReference type="KEGG" id="slau:SLA_3845"/>